<proteinExistence type="predicted"/>
<protein>
    <submittedName>
        <fullName evidence="1">Uncharacterized protein</fullName>
    </submittedName>
</protein>
<evidence type="ECO:0000313" key="1">
    <source>
        <dbReference type="EMBL" id="CEP19012.1"/>
    </source>
</evidence>
<gene>
    <name evidence="1" type="primary">PARPA_13324.1 scaffold 46779</name>
</gene>
<name>A0A0B7NNP2_9FUNG</name>
<accession>A0A0B7NNP2</accession>
<evidence type="ECO:0000313" key="2">
    <source>
        <dbReference type="Proteomes" id="UP000054107"/>
    </source>
</evidence>
<reference evidence="1 2" key="1">
    <citation type="submission" date="2014-09" db="EMBL/GenBank/DDBJ databases">
        <authorList>
            <person name="Ellenberger Sabrina"/>
        </authorList>
    </citation>
    <scope>NUCLEOTIDE SEQUENCE [LARGE SCALE GENOMIC DNA]</scope>
    <source>
        <strain evidence="1 2">CBS 412.66</strain>
    </source>
</reference>
<sequence>MSGVYRRPEEKIIDTETQANQFSIRPEYPSKNTKQIVDLVQSIDWAPKIPNCTQEYGNNKEIELKYNSWDQDIPVLKKEHWVKEMAKEISDMGLEDKARIKELKKDEYQFVGYLRKLPGKEYANTRFRFMDSMVDRLTKNSSVDMVFELFSSTSKEPSADRDRSNPIHVPNTLGKRQDLLRLLSTTKKPIAIVAIDLAGLTIDTNDFCYHVHTLKSTRKAIQSILNPAMSLFPLSV</sequence>
<dbReference type="Proteomes" id="UP000054107">
    <property type="component" value="Unassembled WGS sequence"/>
</dbReference>
<keyword evidence="2" id="KW-1185">Reference proteome</keyword>
<organism evidence="1 2">
    <name type="scientific">Parasitella parasitica</name>
    <dbReference type="NCBI Taxonomy" id="35722"/>
    <lineage>
        <taxon>Eukaryota</taxon>
        <taxon>Fungi</taxon>
        <taxon>Fungi incertae sedis</taxon>
        <taxon>Mucoromycota</taxon>
        <taxon>Mucoromycotina</taxon>
        <taxon>Mucoromycetes</taxon>
        <taxon>Mucorales</taxon>
        <taxon>Mucorineae</taxon>
        <taxon>Mucoraceae</taxon>
        <taxon>Parasitella</taxon>
    </lineage>
</organism>
<dbReference type="OrthoDB" id="2275666at2759"/>
<dbReference type="AlphaFoldDB" id="A0A0B7NNP2"/>
<dbReference type="EMBL" id="LN734001">
    <property type="protein sequence ID" value="CEP19012.1"/>
    <property type="molecule type" value="Genomic_DNA"/>
</dbReference>